<sequence length="187" mass="19087">MSLTEKSELSSAVLSDTVLDTLVPAFPAGAVDELRSQVHGPVYVAGDDGMAAEVATWNVAVQHTPAVAVGATCAADVVAAVTWAVAHDLRVAVQATGHGPVRNAAGSLMITTRRMQGVQIDPERRTARVEAGTKWVRVLEAAAEFGLTGLCGSSSDVGVVGYTLGGGMGSSGGSTGSPPTTSRRSRW</sequence>
<keyword evidence="5" id="KW-0560">Oxidoreductase</keyword>
<proteinExistence type="inferred from homology"/>
<name>A0ABZ1AZU4_9ACTN</name>
<dbReference type="InterPro" id="IPR036318">
    <property type="entry name" value="FAD-bd_PCMH-like_sf"/>
</dbReference>
<dbReference type="Proteomes" id="UP001324287">
    <property type="component" value="Chromosome"/>
</dbReference>
<evidence type="ECO:0000256" key="3">
    <source>
        <dbReference type="ARBA" id="ARBA00022630"/>
    </source>
</evidence>
<dbReference type="Pfam" id="PF01565">
    <property type="entry name" value="FAD_binding_4"/>
    <property type="match status" value="1"/>
</dbReference>
<reference evidence="8 9" key="1">
    <citation type="submission" date="2023-12" db="EMBL/GenBank/DDBJ databases">
        <title>Blastococcus brunescens sp. nov., an actonobacterium isolated from sandstone collected in sahara desert.</title>
        <authorList>
            <person name="Gtari M."/>
            <person name="Ghodhbane F."/>
        </authorList>
    </citation>
    <scope>NUCLEOTIDE SEQUENCE [LARGE SCALE GENOMIC DNA]</scope>
    <source>
        <strain evidence="8 9">BMG 8361</strain>
    </source>
</reference>
<evidence type="ECO:0000256" key="2">
    <source>
        <dbReference type="ARBA" id="ARBA00005466"/>
    </source>
</evidence>
<dbReference type="RefSeq" id="WP_324275409.1">
    <property type="nucleotide sequence ID" value="NZ_CP141261.1"/>
</dbReference>
<dbReference type="InterPro" id="IPR050416">
    <property type="entry name" value="FAD-linked_Oxidoreductase"/>
</dbReference>
<dbReference type="PROSITE" id="PS00862">
    <property type="entry name" value="OX2_COVAL_FAD"/>
    <property type="match status" value="1"/>
</dbReference>
<dbReference type="InterPro" id="IPR016169">
    <property type="entry name" value="FAD-bd_PCMH_sub2"/>
</dbReference>
<dbReference type="Gene3D" id="3.30.465.10">
    <property type="match status" value="1"/>
</dbReference>
<accession>A0ABZ1AZU4</accession>
<keyword evidence="4" id="KW-0274">FAD</keyword>
<comment type="similarity">
    <text evidence="2">Belongs to the oxygen-dependent FAD-linked oxidoreductase family.</text>
</comment>
<dbReference type="PANTHER" id="PTHR42973">
    <property type="entry name" value="BINDING OXIDOREDUCTASE, PUTATIVE (AFU_ORTHOLOGUE AFUA_1G17690)-RELATED"/>
    <property type="match status" value="1"/>
</dbReference>
<dbReference type="InterPro" id="IPR006094">
    <property type="entry name" value="Oxid_FAD_bind_N"/>
</dbReference>
<evidence type="ECO:0000313" key="9">
    <source>
        <dbReference type="Proteomes" id="UP001324287"/>
    </source>
</evidence>
<gene>
    <name evidence="8" type="ORF">U6N30_31620</name>
</gene>
<evidence type="ECO:0000313" key="8">
    <source>
        <dbReference type="EMBL" id="WRL64080.1"/>
    </source>
</evidence>
<evidence type="ECO:0000256" key="4">
    <source>
        <dbReference type="ARBA" id="ARBA00022827"/>
    </source>
</evidence>
<evidence type="ECO:0000256" key="5">
    <source>
        <dbReference type="ARBA" id="ARBA00023002"/>
    </source>
</evidence>
<evidence type="ECO:0000256" key="1">
    <source>
        <dbReference type="ARBA" id="ARBA00001974"/>
    </source>
</evidence>
<dbReference type="PROSITE" id="PS51387">
    <property type="entry name" value="FAD_PCMH"/>
    <property type="match status" value="1"/>
</dbReference>
<feature type="region of interest" description="Disordered" evidence="6">
    <location>
        <begin position="168"/>
        <end position="187"/>
    </location>
</feature>
<organism evidence="8 9">
    <name type="scientific">Blastococcus brunescens</name>
    <dbReference type="NCBI Taxonomy" id="1564165"/>
    <lineage>
        <taxon>Bacteria</taxon>
        <taxon>Bacillati</taxon>
        <taxon>Actinomycetota</taxon>
        <taxon>Actinomycetes</taxon>
        <taxon>Geodermatophilales</taxon>
        <taxon>Geodermatophilaceae</taxon>
        <taxon>Blastococcus</taxon>
    </lineage>
</organism>
<keyword evidence="9" id="KW-1185">Reference proteome</keyword>
<evidence type="ECO:0000256" key="6">
    <source>
        <dbReference type="SAM" id="MobiDB-lite"/>
    </source>
</evidence>
<dbReference type="SUPFAM" id="SSF56176">
    <property type="entry name" value="FAD-binding/transporter-associated domain-like"/>
    <property type="match status" value="1"/>
</dbReference>
<dbReference type="InterPro" id="IPR016166">
    <property type="entry name" value="FAD-bd_PCMH"/>
</dbReference>
<dbReference type="PANTHER" id="PTHR42973:SF39">
    <property type="entry name" value="FAD-BINDING PCMH-TYPE DOMAIN-CONTAINING PROTEIN"/>
    <property type="match status" value="1"/>
</dbReference>
<keyword evidence="3" id="KW-0285">Flavoprotein</keyword>
<protein>
    <submittedName>
        <fullName evidence="8">FAD-binding protein</fullName>
    </submittedName>
</protein>
<comment type="cofactor">
    <cofactor evidence="1">
        <name>FAD</name>
        <dbReference type="ChEBI" id="CHEBI:57692"/>
    </cofactor>
</comment>
<evidence type="ECO:0000259" key="7">
    <source>
        <dbReference type="PROSITE" id="PS51387"/>
    </source>
</evidence>
<dbReference type="EMBL" id="CP141261">
    <property type="protein sequence ID" value="WRL64080.1"/>
    <property type="molecule type" value="Genomic_DNA"/>
</dbReference>
<feature type="compositionally biased region" description="Low complexity" evidence="6">
    <location>
        <begin position="176"/>
        <end position="187"/>
    </location>
</feature>
<dbReference type="InterPro" id="IPR006093">
    <property type="entry name" value="Oxy_OxRdtase_FAD_BS"/>
</dbReference>
<feature type="domain" description="FAD-binding PCMH-type" evidence="7">
    <location>
        <begin position="61"/>
        <end position="187"/>
    </location>
</feature>